<feature type="coiled-coil region" evidence="3">
    <location>
        <begin position="276"/>
        <end position="335"/>
    </location>
</feature>
<dbReference type="InterPro" id="IPR001478">
    <property type="entry name" value="PDZ"/>
</dbReference>
<feature type="region of interest" description="Disordered" evidence="4">
    <location>
        <begin position="460"/>
        <end position="501"/>
    </location>
</feature>
<comment type="caution">
    <text evidence="6">The sequence shown here is derived from an EMBL/GenBank/DDBJ whole genome shotgun (WGS) entry which is preliminary data.</text>
</comment>
<sequence>MRITNGLACFGTNRIQVFDQIVEVDGVNLVGVSQKFAAQALRNTTDVVHFVLAREQDPANSRVAQLLAEQEEKERMRQAALDEWSAFDNEDEDASSSIPRDDSAETLHRLMADAAETAARAMAESASEDENDGDGPQLLDEDADEVVIDDDSLYDGDVCHTSVAEPVIDVSNGSSGLGFVNSPRSVLKGTATAASTKRRQDAIVQLIQSAVNRSKSNGGSISPSEENSLSTQTLVTSTTATSSDPSSSSGSASVPVFTNGITWLLASDLYDCHTQLSKLQSQMRVLEQRLTAQEAAADEAIERLCLQCRHVEYELNEARQRLQAYLEEYQQNNTTRAEKDYNLIGDTKSDALRAILSNGNNAAMESNTQLSNNGIPMNGSINTPIHHVPPGAPSSAADAPQTSVNAISPDLSIWSSNDLGTELANLALKTLDPTQQSAVLNDGWNNGGIESSLDPVLYSPEPLVKNAPEGISSSPGKSSPNGNNSEYLRGPQQRVRLTNSGALARRRPPTRVVIDPPLIVPPGVELNTIYSMYSSPSVKQNADDQKYIEISKSDGATESHGSPQFLPELLIRSGLSEPHVATPTPPVNPLSTISDSVVCLVESEQLVMEAQPLLTLISPSGSPTPGSNSKHKRFGVELPGLSSANQVVLRHREISESPPPVIAELSAAEVRRQANMALLSSLKGVPRPQ</sequence>
<dbReference type="GO" id="GO:0051015">
    <property type="term" value="F:actin filament binding"/>
    <property type="evidence" value="ECO:0007669"/>
    <property type="project" value="TreeGrafter"/>
</dbReference>
<feature type="domain" description="PDZ" evidence="5">
    <location>
        <begin position="1"/>
        <end position="56"/>
    </location>
</feature>
<dbReference type="InterPro" id="IPR036034">
    <property type="entry name" value="PDZ_sf"/>
</dbReference>
<dbReference type="AlphaFoldDB" id="A0A4E0S073"/>
<feature type="compositionally biased region" description="Polar residues" evidence="4">
    <location>
        <begin position="214"/>
        <end position="227"/>
    </location>
</feature>
<feature type="region of interest" description="Disordered" evidence="4">
    <location>
        <begin position="118"/>
        <end position="139"/>
    </location>
</feature>
<dbReference type="GO" id="GO:0031175">
    <property type="term" value="P:neuron projection development"/>
    <property type="evidence" value="ECO:0007669"/>
    <property type="project" value="TreeGrafter"/>
</dbReference>
<dbReference type="GO" id="GO:0030425">
    <property type="term" value="C:dendrite"/>
    <property type="evidence" value="ECO:0007669"/>
    <property type="project" value="TreeGrafter"/>
</dbReference>
<dbReference type="PANTHER" id="PTHR16154">
    <property type="entry name" value="NEURABIN"/>
    <property type="match status" value="1"/>
</dbReference>
<dbReference type="GO" id="GO:0007015">
    <property type="term" value="P:actin filament organization"/>
    <property type="evidence" value="ECO:0007669"/>
    <property type="project" value="TreeGrafter"/>
</dbReference>
<proteinExistence type="predicted"/>
<evidence type="ECO:0000256" key="4">
    <source>
        <dbReference type="SAM" id="MobiDB-lite"/>
    </source>
</evidence>
<feature type="compositionally biased region" description="Low complexity" evidence="4">
    <location>
        <begin position="228"/>
        <end position="252"/>
    </location>
</feature>
<keyword evidence="7" id="KW-1185">Reference proteome</keyword>
<dbReference type="EMBL" id="JXXN02002226">
    <property type="protein sequence ID" value="THD23290.1"/>
    <property type="molecule type" value="Genomic_DNA"/>
</dbReference>
<evidence type="ECO:0000256" key="3">
    <source>
        <dbReference type="SAM" id="Coils"/>
    </source>
</evidence>
<dbReference type="GO" id="GO:0005737">
    <property type="term" value="C:cytoplasm"/>
    <property type="evidence" value="ECO:0007669"/>
    <property type="project" value="TreeGrafter"/>
</dbReference>
<gene>
    <name evidence="6" type="ORF">D915_005873</name>
</gene>
<evidence type="ECO:0000256" key="2">
    <source>
        <dbReference type="ARBA" id="ARBA00023054"/>
    </source>
</evidence>
<keyword evidence="2 3" id="KW-0175">Coiled coil</keyword>
<evidence type="ECO:0000313" key="7">
    <source>
        <dbReference type="Proteomes" id="UP000230066"/>
    </source>
</evidence>
<dbReference type="GO" id="GO:0015629">
    <property type="term" value="C:actin cytoskeleton"/>
    <property type="evidence" value="ECO:0007669"/>
    <property type="project" value="TreeGrafter"/>
</dbReference>
<name>A0A4E0S073_FASHE</name>
<feature type="region of interest" description="Disordered" evidence="4">
    <location>
        <begin position="85"/>
        <end position="105"/>
    </location>
</feature>
<evidence type="ECO:0000256" key="1">
    <source>
        <dbReference type="ARBA" id="ARBA00022553"/>
    </source>
</evidence>
<accession>A0A4E0S073</accession>
<evidence type="ECO:0000313" key="6">
    <source>
        <dbReference type="EMBL" id="THD23290.1"/>
    </source>
</evidence>
<protein>
    <submittedName>
        <fullName evidence="6">Neurabin-1</fullName>
    </submittedName>
</protein>
<feature type="region of interest" description="Disordered" evidence="4">
    <location>
        <begin position="214"/>
        <end position="252"/>
    </location>
</feature>
<dbReference type="GO" id="GO:0019722">
    <property type="term" value="P:calcium-mediated signaling"/>
    <property type="evidence" value="ECO:0007669"/>
    <property type="project" value="TreeGrafter"/>
</dbReference>
<organism evidence="6 7">
    <name type="scientific">Fasciola hepatica</name>
    <name type="common">Liver fluke</name>
    <dbReference type="NCBI Taxonomy" id="6192"/>
    <lineage>
        <taxon>Eukaryota</taxon>
        <taxon>Metazoa</taxon>
        <taxon>Spiralia</taxon>
        <taxon>Lophotrochozoa</taxon>
        <taxon>Platyhelminthes</taxon>
        <taxon>Trematoda</taxon>
        <taxon>Digenea</taxon>
        <taxon>Plagiorchiida</taxon>
        <taxon>Echinostomata</taxon>
        <taxon>Echinostomatoidea</taxon>
        <taxon>Fasciolidae</taxon>
        <taxon>Fasciola</taxon>
    </lineage>
</organism>
<keyword evidence="1" id="KW-0597">Phosphoprotein</keyword>
<dbReference type="PROSITE" id="PS50106">
    <property type="entry name" value="PDZ"/>
    <property type="match status" value="1"/>
</dbReference>
<feature type="compositionally biased region" description="Acidic residues" evidence="4">
    <location>
        <begin position="126"/>
        <end position="139"/>
    </location>
</feature>
<dbReference type="Gene3D" id="2.30.42.10">
    <property type="match status" value="1"/>
</dbReference>
<feature type="compositionally biased region" description="Low complexity" evidence="4">
    <location>
        <begin position="468"/>
        <end position="485"/>
    </location>
</feature>
<dbReference type="SUPFAM" id="SSF50156">
    <property type="entry name" value="PDZ domain-like"/>
    <property type="match status" value="1"/>
</dbReference>
<dbReference type="PANTHER" id="PTHR16154:SF28">
    <property type="entry name" value="STERILE ALPHA MOTIF DOMAIN-CONTAINING PROTEIN 14"/>
    <property type="match status" value="1"/>
</dbReference>
<evidence type="ECO:0000259" key="5">
    <source>
        <dbReference type="PROSITE" id="PS50106"/>
    </source>
</evidence>
<dbReference type="InterPro" id="IPR043446">
    <property type="entry name" value="Neurabin-like"/>
</dbReference>
<dbReference type="GO" id="GO:0014069">
    <property type="term" value="C:postsynaptic density"/>
    <property type="evidence" value="ECO:0007669"/>
    <property type="project" value="TreeGrafter"/>
</dbReference>
<reference evidence="6" key="1">
    <citation type="submission" date="2019-03" db="EMBL/GenBank/DDBJ databases">
        <title>Improved annotation for the trematode Fasciola hepatica.</title>
        <authorList>
            <person name="Choi Y.-J."/>
            <person name="Martin J."/>
            <person name="Mitreva M."/>
        </authorList>
    </citation>
    <scope>NUCLEOTIDE SEQUENCE [LARGE SCALE GENOMIC DNA]</scope>
</reference>
<dbReference type="Proteomes" id="UP000230066">
    <property type="component" value="Unassembled WGS sequence"/>
</dbReference>